<feature type="non-terminal residue" evidence="3">
    <location>
        <position position="70"/>
    </location>
</feature>
<comment type="caution">
    <text evidence="3">The sequence shown here is derived from an EMBL/GenBank/DDBJ whole genome shotgun (WGS) entry which is preliminary data.</text>
</comment>
<dbReference type="InterPro" id="IPR000424">
    <property type="entry name" value="Primosome_PriB/ssb"/>
</dbReference>
<dbReference type="CDD" id="cd04496">
    <property type="entry name" value="SSB_OBF"/>
    <property type="match status" value="1"/>
</dbReference>
<evidence type="ECO:0000256" key="2">
    <source>
        <dbReference type="PROSITE-ProRule" id="PRU00252"/>
    </source>
</evidence>
<proteinExistence type="predicted"/>
<dbReference type="OrthoDB" id="1925961at2"/>
<dbReference type="PIRSF" id="PIRSF002070">
    <property type="entry name" value="SSB"/>
    <property type="match status" value="1"/>
</dbReference>
<keyword evidence="4" id="KW-1185">Reference proteome</keyword>
<dbReference type="Pfam" id="PF00436">
    <property type="entry name" value="SSB"/>
    <property type="match status" value="1"/>
</dbReference>
<dbReference type="Gene3D" id="2.40.50.140">
    <property type="entry name" value="Nucleic acid-binding proteins"/>
    <property type="match status" value="1"/>
</dbReference>
<dbReference type="AlphaFoldDB" id="R9CFZ3"/>
<evidence type="ECO:0000313" key="3">
    <source>
        <dbReference type="EMBL" id="EOR28264.1"/>
    </source>
</evidence>
<dbReference type="GO" id="GO:0003697">
    <property type="term" value="F:single-stranded DNA binding"/>
    <property type="evidence" value="ECO:0007669"/>
    <property type="project" value="InterPro"/>
</dbReference>
<evidence type="ECO:0000256" key="1">
    <source>
        <dbReference type="ARBA" id="ARBA00023125"/>
    </source>
</evidence>
<keyword evidence="1 2" id="KW-0238">DNA-binding</keyword>
<dbReference type="InterPro" id="IPR012340">
    <property type="entry name" value="NA-bd_OB-fold"/>
</dbReference>
<dbReference type="PROSITE" id="PS50935">
    <property type="entry name" value="SSB"/>
    <property type="match status" value="1"/>
</dbReference>
<dbReference type="GO" id="GO:0006260">
    <property type="term" value="P:DNA replication"/>
    <property type="evidence" value="ECO:0007669"/>
    <property type="project" value="InterPro"/>
</dbReference>
<organism evidence="3 4">
    <name type="scientific">Clostridium sartagoforme AAU1</name>
    <dbReference type="NCBI Taxonomy" id="1202534"/>
    <lineage>
        <taxon>Bacteria</taxon>
        <taxon>Bacillati</taxon>
        <taxon>Bacillota</taxon>
        <taxon>Clostridia</taxon>
        <taxon>Eubacteriales</taxon>
        <taxon>Clostridiaceae</taxon>
        <taxon>Clostridium</taxon>
    </lineage>
</organism>
<reference evidence="3 4" key="1">
    <citation type="submission" date="2013-03" db="EMBL/GenBank/DDBJ databases">
        <title>Whole genome shotgun sequencing of Clostridium sartagoforme AAU1.</title>
        <authorList>
            <person name="Joshi C.G."/>
            <person name="Duggirala S.M."/>
            <person name="Nathani N.M."/>
            <person name="Bhatt V.D."/>
            <person name="Patel A.K."/>
            <person name="Pandya P.R."/>
            <person name="KaPatel J.A."/>
        </authorList>
    </citation>
    <scope>NUCLEOTIDE SEQUENCE [LARGE SCALE GENOMIC DNA]</scope>
    <source>
        <strain evidence="3 4">AAU1</strain>
    </source>
</reference>
<gene>
    <name evidence="3" type="ORF">A500_00045</name>
</gene>
<accession>R9CFZ3</accession>
<dbReference type="Proteomes" id="UP000013988">
    <property type="component" value="Unassembled WGS sequence"/>
</dbReference>
<name>R9CFZ3_9CLOT</name>
<dbReference type="InterPro" id="IPR011344">
    <property type="entry name" value="ssDNA-bd"/>
</dbReference>
<dbReference type="EMBL" id="ASRV01000004">
    <property type="protein sequence ID" value="EOR28264.1"/>
    <property type="molecule type" value="Genomic_DNA"/>
</dbReference>
<evidence type="ECO:0000313" key="4">
    <source>
        <dbReference type="Proteomes" id="UP000013988"/>
    </source>
</evidence>
<dbReference type="SUPFAM" id="SSF50249">
    <property type="entry name" value="Nucleic acid-binding proteins"/>
    <property type="match status" value="1"/>
</dbReference>
<protein>
    <submittedName>
        <fullName evidence="3">Single-strand binding protein/Primosomal replication protein n</fullName>
    </submittedName>
</protein>
<sequence length="70" mass="7896">MNRVTLIGNVVKDLELKNYNSSDGNGSYVQFTLAINDQRNKDKEAVFISIVSFGKQAEILSKYLSKGRRI</sequence>
<dbReference type="RefSeq" id="WP_016205552.1">
    <property type="nucleotide sequence ID" value="NZ_ASRV01000004.1"/>
</dbReference>